<evidence type="ECO:0000313" key="2">
    <source>
        <dbReference type="EMBL" id="TXL79797.1"/>
    </source>
</evidence>
<name>A0ABY3LIV0_9GAMM</name>
<protein>
    <submittedName>
        <fullName evidence="2">Stress-induced protein</fullName>
    </submittedName>
</protein>
<accession>A0ABY3LIV0</accession>
<feature type="region of interest" description="Disordered" evidence="1">
    <location>
        <begin position="1"/>
        <end position="57"/>
    </location>
</feature>
<proteinExistence type="predicted"/>
<dbReference type="EMBL" id="RCNL01000002">
    <property type="protein sequence ID" value="TXL79797.1"/>
    <property type="molecule type" value="Genomic_DNA"/>
</dbReference>
<dbReference type="RefSeq" id="WP_147788753.1">
    <property type="nucleotide sequence ID" value="NZ_RCNL01000002.1"/>
</dbReference>
<feature type="compositionally biased region" description="Basic and acidic residues" evidence="1">
    <location>
        <begin position="14"/>
        <end position="23"/>
    </location>
</feature>
<dbReference type="Proteomes" id="UP000426772">
    <property type="component" value="Unassembled WGS sequence"/>
</dbReference>
<keyword evidence="3" id="KW-1185">Reference proteome</keyword>
<reference evidence="2 3" key="1">
    <citation type="submission" date="2018-10" db="EMBL/GenBank/DDBJ databases">
        <title>Draft genome sequence of Pantoea vagans isolated from corpses of the sugarcane aphid Melanaphis sacchari Zehntner.</title>
        <authorList>
            <person name="Toledo E."/>
            <person name="Pena G."/>
            <person name="Lozano L."/>
        </authorList>
    </citation>
    <scope>NUCLEOTIDE SEQUENCE [LARGE SCALE GENOMIC DNA]</scope>
    <source>
        <strain evidence="2 3">ET-90</strain>
    </source>
</reference>
<sequence>MSTHRGGKGNFAEDSVRASEAGRKGGKISGGNFKNNPDRAVDAGRKGGLVSRRGKAQ</sequence>
<evidence type="ECO:0000256" key="1">
    <source>
        <dbReference type="SAM" id="MobiDB-lite"/>
    </source>
</evidence>
<organism evidence="2 3">
    <name type="scientific">Pantoea vagans</name>
    <dbReference type="NCBI Taxonomy" id="470934"/>
    <lineage>
        <taxon>Bacteria</taxon>
        <taxon>Pseudomonadati</taxon>
        <taxon>Pseudomonadota</taxon>
        <taxon>Gammaproteobacteria</taxon>
        <taxon>Enterobacterales</taxon>
        <taxon>Erwiniaceae</taxon>
        <taxon>Pantoea</taxon>
    </lineage>
</organism>
<dbReference type="InterPro" id="IPR019626">
    <property type="entry name" value="Stress-induced_KGG_rpt"/>
</dbReference>
<evidence type="ECO:0000313" key="3">
    <source>
        <dbReference type="Proteomes" id="UP000426772"/>
    </source>
</evidence>
<feature type="compositionally biased region" description="Basic and acidic residues" evidence="1">
    <location>
        <begin position="36"/>
        <end position="45"/>
    </location>
</feature>
<comment type="caution">
    <text evidence="2">The sequence shown here is derived from an EMBL/GenBank/DDBJ whole genome shotgun (WGS) entry which is preliminary data.</text>
</comment>
<dbReference type="Pfam" id="PF10685">
    <property type="entry name" value="KGG"/>
    <property type="match status" value="2"/>
</dbReference>
<gene>
    <name evidence="2" type="ORF">D9O29_05880</name>
</gene>